<dbReference type="Proteomes" id="UP001221217">
    <property type="component" value="Unassembled WGS sequence"/>
</dbReference>
<dbReference type="InterPro" id="IPR005538">
    <property type="entry name" value="LrgA/CidA"/>
</dbReference>
<protein>
    <submittedName>
        <fullName evidence="7">CidA/LrgA family protein</fullName>
    </submittedName>
</protein>
<sequence>MGILGEFLILAVVALSGSLMNLIPWFPLPGAVSGMLLMLILLLSGIIKLERVTNAAGFFLKFLPLFFIPFVINLMKESDVIAAYGVKLILVISVTTLLTMAATGLTAKLLLSLHSGKKDTDD</sequence>
<comment type="caution">
    <text evidence="7">The sequence shown here is derived from an EMBL/GenBank/DDBJ whole genome shotgun (WGS) entry which is preliminary data.</text>
</comment>
<dbReference type="PANTHER" id="PTHR33931:SF2">
    <property type="entry name" value="HOLIN-LIKE PROTEIN CIDA"/>
    <property type="match status" value="1"/>
</dbReference>
<proteinExistence type="predicted"/>
<keyword evidence="3 6" id="KW-0812">Transmembrane</keyword>
<gene>
    <name evidence="7" type="ORF">PQJ61_12150</name>
</gene>
<evidence type="ECO:0000256" key="1">
    <source>
        <dbReference type="ARBA" id="ARBA00004651"/>
    </source>
</evidence>
<dbReference type="PANTHER" id="PTHR33931">
    <property type="entry name" value="HOLIN-LIKE PROTEIN CIDA-RELATED"/>
    <property type="match status" value="1"/>
</dbReference>
<dbReference type="EMBL" id="JAQQAL010000026">
    <property type="protein sequence ID" value="MDC7227507.1"/>
    <property type="molecule type" value="Genomic_DNA"/>
</dbReference>
<name>A0AAJ1MKB3_9SPIO</name>
<organism evidence="7 8">
    <name type="scientific">Candidatus Thalassospirochaeta sargassi</name>
    <dbReference type="NCBI Taxonomy" id="3119039"/>
    <lineage>
        <taxon>Bacteria</taxon>
        <taxon>Pseudomonadati</taxon>
        <taxon>Spirochaetota</taxon>
        <taxon>Spirochaetia</taxon>
        <taxon>Spirochaetales</taxon>
        <taxon>Spirochaetaceae</taxon>
        <taxon>Candidatus Thalassospirochaeta</taxon>
    </lineage>
</organism>
<reference evidence="7 8" key="1">
    <citation type="submission" date="2022-12" db="EMBL/GenBank/DDBJ databases">
        <title>Metagenome assembled genome from gulf of manar.</title>
        <authorList>
            <person name="Kohli P."/>
            <person name="Pk S."/>
            <person name="Venkata Ramana C."/>
            <person name="Sasikala C."/>
        </authorList>
    </citation>
    <scope>NUCLEOTIDE SEQUENCE [LARGE SCALE GENOMIC DNA]</scope>
    <source>
        <strain evidence="7">JB008</strain>
    </source>
</reference>
<keyword evidence="5 6" id="KW-0472">Membrane</keyword>
<evidence type="ECO:0000256" key="5">
    <source>
        <dbReference type="ARBA" id="ARBA00023136"/>
    </source>
</evidence>
<feature type="transmembrane region" description="Helical" evidence="6">
    <location>
        <begin position="56"/>
        <end position="75"/>
    </location>
</feature>
<feature type="transmembrane region" description="Helical" evidence="6">
    <location>
        <begin position="32"/>
        <end position="49"/>
    </location>
</feature>
<feature type="transmembrane region" description="Helical" evidence="6">
    <location>
        <begin position="81"/>
        <end position="111"/>
    </location>
</feature>
<evidence type="ECO:0000256" key="4">
    <source>
        <dbReference type="ARBA" id="ARBA00022989"/>
    </source>
</evidence>
<dbReference type="Pfam" id="PF03788">
    <property type="entry name" value="LrgA"/>
    <property type="match status" value="1"/>
</dbReference>
<evidence type="ECO:0000313" key="7">
    <source>
        <dbReference type="EMBL" id="MDC7227507.1"/>
    </source>
</evidence>
<keyword evidence="2" id="KW-1003">Cell membrane</keyword>
<comment type="subcellular location">
    <subcellularLocation>
        <location evidence="1">Cell membrane</location>
        <topology evidence="1">Multi-pass membrane protein</topology>
    </subcellularLocation>
</comment>
<evidence type="ECO:0000313" key="8">
    <source>
        <dbReference type="Proteomes" id="UP001221217"/>
    </source>
</evidence>
<dbReference type="AlphaFoldDB" id="A0AAJ1MKB3"/>
<evidence type="ECO:0000256" key="6">
    <source>
        <dbReference type="SAM" id="Phobius"/>
    </source>
</evidence>
<feature type="transmembrane region" description="Helical" evidence="6">
    <location>
        <begin position="7"/>
        <end position="26"/>
    </location>
</feature>
<evidence type="ECO:0000256" key="2">
    <source>
        <dbReference type="ARBA" id="ARBA00022475"/>
    </source>
</evidence>
<keyword evidence="4 6" id="KW-1133">Transmembrane helix</keyword>
<evidence type="ECO:0000256" key="3">
    <source>
        <dbReference type="ARBA" id="ARBA00022692"/>
    </source>
</evidence>
<accession>A0AAJ1MKB3</accession>
<dbReference type="GO" id="GO:0005886">
    <property type="term" value="C:plasma membrane"/>
    <property type="evidence" value="ECO:0007669"/>
    <property type="project" value="UniProtKB-SubCell"/>
</dbReference>